<protein>
    <recommendedName>
        <fullName evidence="3">Dickkopf N-terminal cysteine-rich domain-containing protein</fullName>
    </recommendedName>
</protein>
<evidence type="ECO:0000313" key="2">
    <source>
        <dbReference type="Proteomes" id="UP000187209"/>
    </source>
</evidence>
<dbReference type="AlphaFoldDB" id="A0A1R2BP10"/>
<evidence type="ECO:0000313" key="1">
    <source>
        <dbReference type="EMBL" id="OMJ78440.1"/>
    </source>
</evidence>
<comment type="caution">
    <text evidence="1">The sequence shown here is derived from an EMBL/GenBank/DDBJ whole genome shotgun (WGS) entry which is preliminary data.</text>
</comment>
<gene>
    <name evidence="1" type="ORF">SteCoe_21767</name>
</gene>
<organism evidence="1 2">
    <name type="scientific">Stentor coeruleus</name>
    <dbReference type="NCBI Taxonomy" id="5963"/>
    <lineage>
        <taxon>Eukaryota</taxon>
        <taxon>Sar</taxon>
        <taxon>Alveolata</taxon>
        <taxon>Ciliophora</taxon>
        <taxon>Postciliodesmatophora</taxon>
        <taxon>Heterotrichea</taxon>
        <taxon>Heterotrichida</taxon>
        <taxon>Stentoridae</taxon>
        <taxon>Stentor</taxon>
    </lineage>
</organism>
<name>A0A1R2BP10_9CILI</name>
<sequence length="346" mass="38111">MNLILSALLSISQSLDISNCAAFSCALIATATTCASYSQNVLTLTSCVDGYTCSGLDSMLSEIKEYSSLTCIKENTDNTDSCYEYWGTGKNPSGWPCCEDSNCASQNCTDDYCKGKTINESCNSDEECEVGLYCDEKCIKLKTLNEDCISDSSCPIGSGCNKNICTELFSIGLGEESEDKKFCISNFIKSGLCDTLVVWNQTSVITPPYECKIGTKCKYVTYNSQEVFEEENCLCAGVTGESGYCPIVDGVSLADLTGRIGYTEGNCSGLLSHTDNVDYLYKCDSISDFDYQFYKQVTEQRKFWPLFQSKVLVGCGFDEDLFNPEDYGISAAWILFPFLMKFLIVV</sequence>
<evidence type="ECO:0008006" key="3">
    <source>
        <dbReference type="Google" id="ProtNLM"/>
    </source>
</evidence>
<dbReference type="OrthoDB" id="430340at2759"/>
<accession>A0A1R2BP10</accession>
<dbReference type="Proteomes" id="UP000187209">
    <property type="component" value="Unassembled WGS sequence"/>
</dbReference>
<reference evidence="1 2" key="1">
    <citation type="submission" date="2016-11" db="EMBL/GenBank/DDBJ databases">
        <title>The macronuclear genome of Stentor coeruleus: a giant cell with tiny introns.</title>
        <authorList>
            <person name="Slabodnick M."/>
            <person name="Ruby J.G."/>
            <person name="Reiff S.B."/>
            <person name="Swart E.C."/>
            <person name="Gosai S."/>
            <person name="Prabakaran S."/>
            <person name="Witkowska E."/>
            <person name="Larue G.E."/>
            <person name="Fisher S."/>
            <person name="Freeman R.M."/>
            <person name="Gunawardena J."/>
            <person name="Chu W."/>
            <person name="Stover N.A."/>
            <person name="Gregory B.D."/>
            <person name="Nowacki M."/>
            <person name="Derisi J."/>
            <person name="Roy S.W."/>
            <person name="Marshall W.F."/>
            <person name="Sood P."/>
        </authorList>
    </citation>
    <scope>NUCLEOTIDE SEQUENCE [LARGE SCALE GENOMIC DNA]</scope>
    <source>
        <strain evidence="1">WM001</strain>
    </source>
</reference>
<keyword evidence="2" id="KW-1185">Reference proteome</keyword>
<dbReference type="EMBL" id="MPUH01000522">
    <property type="protein sequence ID" value="OMJ78440.1"/>
    <property type="molecule type" value="Genomic_DNA"/>
</dbReference>
<proteinExistence type="predicted"/>